<evidence type="ECO:0000259" key="3">
    <source>
        <dbReference type="Pfam" id="PF12017"/>
    </source>
</evidence>
<feature type="coiled-coil region" evidence="1">
    <location>
        <begin position="51"/>
        <end position="92"/>
    </location>
</feature>
<sequence length="671" mass="76569">MSTTLVTPLCGNLPAEPINQVLQNSPTSLDSVSIDEDIFETPRKAALKKCVRQLTFQRQQLQKRNKILTQQNKRLKKRVASVTVILKDLKKKDYISKEQFTQLNLKAEVLDLINRIYLKKKSKKSYRVKYPLALRKFALTLNFYSSAAYKYVRSVFHTALPHPRVLAKWYESTSCSPGFTQQAFNILKKKSSFSGKRLLCTLVADEMALRHQTTLTGRKTDGLVDFGYLNIIFKMPGNKNTFLNYSEDAMKAAVEEPMDVAVFRSLKEAWRKKTHQWRMDNVVQGGSHILKKKDFAKLLQEVILQNITKSMLSNGFKKCGLFPWNPQAVVIPDQGLSQEQERNSTVMKTQYLKRGLDFLNDMMGAEKVAIFEASEGTWNGDPLDTSLFKLWKKIKIEKLSSEAEESLNCVDGENISDGPVRNDDFPQATEASTRIADNLLAHLDSSEILSDGRNIEEASVMDLDIITALDPNASDSVSVIEASSSLNKENVAGPSHKEIPSPFKRHFFYPAFEENKKKRIMRERMPTIVSGELCQKYFETKKKKKEDLEQLKIERATERQRKKEENERLKKNRVKVVKNKHIKSVSKILSDSSDSSVDVSSGDSVFSESSGDENLSNLNPSRKPLLKQINEYVIFTYDNKYYPGKIINVTEYTATISSMIQCGRLWKWPET</sequence>
<feature type="domain" description="Transposable element P transposase-like RNase H" evidence="4">
    <location>
        <begin position="175"/>
        <end position="228"/>
    </location>
</feature>
<organism evidence="5 6">
    <name type="scientific">Arctia plantaginis</name>
    <name type="common">Wood tiger moth</name>
    <name type="synonym">Phalaena plantaginis</name>
    <dbReference type="NCBI Taxonomy" id="874455"/>
    <lineage>
        <taxon>Eukaryota</taxon>
        <taxon>Metazoa</taxon>
        <taxon>Ecdysozoa</taxon>
        <taxon>Arthropoda</taxon>
        <taxon>Hexapoda</taxon>
        <taxon>Insecta</taxon>
        <taxon>Pterygota</taxon>
        <taxon>Neoptera</taxon>
        <taxon>Endopterygota</taxon>
        <taxon>Lepidoptera</taxon>
        <taxon>Glossata</taxon>
        <taxon>Ditrysia</taxon>
        <taxon>Noctuoidea</taxon>
        <taxon>Erebidae</taxon>
        <taxon>Arctiinae</taxon>
        <taxon>Arctia</taxon>
    </lineage>
</organism>
<accession>A0A8S0YZZ9</accession>
<feature type="compositionally biased region" description="Low complexity" evidence="2">
    <location>
        <begin position="592"/>
        <end position="609"/>
    </location>
</feature>
<evidence type="ECO:0000313" key="5">
    <source>
        <dbReference type="EMBL" id="CAB3224852.1"/>
    </source>
</evidence>
<feature type="coiled-coil region" evidence="1">
    <location>
        <begin position="534"/>
        <end position="579"/>
    </location>
</feature>
<dbReference type="AlphaFoldDB" id="A0A8S0YZZ9"/>
<dbReference type="Pfam" id="PF21787">
    <property type="entry name" value="TNP-like_RNaseH_N"/>
    <property type="match status" value="1"/>
</dbReference>
<dbReference type="InterPro" id="IPR021896">
    <property type="entry name" value="THAP9-like_HTH"/>
</dbReference>
<dbReference type="Pfam" id="PF12017">
    <property type="entry name" value="Tnp_P_element"/>
    <property type="match status" value="1"/>
</dbReference>
<dbReference type="OrthoDB" id="10004143at2759"/>
<comment type="caution">
    <text evidence="5">The sequence shown here is derived from an EMBL/GenBank/DDBJ whole genome shotgun (WGS) entry which is preliminary data.</text>
</comment>
<keyword evidence="1" id="KW-0175">Coiled coil</keyword>
<feature type="domain" description="THAP9-like helix-turn-helix" evidence="3">
    <location>
        <begin position="89"/>
        <end position="169"/>
    </location>
</feature>
<gene>
    <name evidence="5" type="ORF">APLA_LOCUS2072</name>
</gene>
<evidence type="ECO:0000256" key="1">
    <source>
        <dbReference type="SAM" id="Coils"/>
    </source>
</evidence>
<dbReference type="InterPro" id="IPR048365">
    <property type="entry name" value="TNP-like_RNaseH_N"/>
</dbReference>
<evidence type="ECO:0000259" key="4">
    <source>
        <dbReference type="Pfam" id="PF21787"/>
    </source>
</evidence>
<dbReference type="EMBL" id="CADEBD010000175">
    <property type="protein sequence ID" value="CAB3224852.1"/>
    <property type="molecule type" value="Genomic_DNA"/>
</dbReference>
<protein>
    <submittedName>
        <fullName evidence="5">Uncharacterized protein</fullName>
    </submittedName>
</protein>
<dbReference type="Proteomes" id="UP000494256">
    <property type="component" value="Unassembled WGS sequence"/>
</dbReference>
<reference evidence="5 6" key="1">
    <citation type="submission" date="2020-04" db="EMBL/GenBank/DDBJ databases">
        <authorList>
            <person name="Wallbank WR R."/>
            <person name="Pardo Diaz C."/>
            <person name="Kozak K."/>
            <person name="Martin S."/>
            <person name="Jiggins C."/>
            <person name="Moest M."/>
            <person name="Warren A I."/>
            <person name="Byers J.R.P. K."/>
            <person name="Montejo-Kovacevich G."/>
            <person name="Yen C E."/>
        </authorList>
    </citation>
    <scope>NUCLEOTIDE SEQUENCE [LARGE SCALE GENOMIC DNA]</scope>
</reference>
<feature type="region of interest" description="Disordered" evidence="2">
    <location>
        <begin position="592"/>
        <end position="619"/>
    </location>
</feature>
<proteinExistence type="predicted"/>
<evidence type="ECO:0000256" key="2">
    <source>
        <dbReference type="SAM" id="MobiDB-lite"/>
    </source>
</evidence>
<name>A0A8S0YZZ9_ARCPL</name>
<evidence type="ECO:0000313" key="6">
    <source>
        <dbReference type="Proteomes" id="UP000494256"/>
    </source>
</evidence>